<dbReference type="Pfam" id="PF26233">
    <property type="entry name" value="NicX"/>
    <property type="match status" value="1"/>
</dbReference>
<evidence type="ECO:0008006" key="3">
    <source>
        <dbReference type="Google" id="ProtNLM"/>
    </source>
</evidence>
<reference evidence="2" key="1">
    <citation type="submission" date="2020-02" db="EMBL/GenBank/DDBJ databases">
        <authorList>
            <person name="Meier V. D."/>
        </authorList>
    </citation>
    <scope>NUCLEOTIDE SEQUENCE</scope>
    <source>
        <strain evidence="2">AVDCRST_MAG69</strain>
    </source>
</reference>
<protein>
    <recommendedName>
        <fullName evidence="3">Leucyl aminopeptidase</fullName>
    </recommendedName>
</protein>
<evidence type="ECO:0000256" key="1">
    <source>
        <dbReference type="ARBA" id="ARBA00022723"/>
    </source>
</evidence>
<accession>A0A6J4SHD1</accession>
<dbReference type="InterPro" id="IPR052170">
    <property type="entry name" value="M29_Exopeptidase"/>
</dbReference>
<dbReference type="PANTHER" id="PTHR34448:SF1">
    <property type="entry name" value="BLL6088 PROTEIN"/>
    <property type="match status" value="1"/>
</dbReference>
<dbReference type="EMBL" id="CADCVP010000186">
    <property type="protein sequence ID" value="CAA9498983.1"/>
    <property type="molecule type" value="Genomic_DNA"/>
</dbReference>
<sequence length="316" mass="32410">MSDLERAVQTVVNHCLGVRPGEGVVVVADTGTRRLGNMLREAAVAIGADAAVLVMDPRGVAGEEPPPAVAAALAAADVFIVPTTHSLSHTRARRAATEAGARGATLPGITEDVLSRLMACDLARLQRRSRALAELLTRADDAHLTCPHGSDLHLDLFARAGIADDGDLTRPGAFGNLPCGEGFIAPVGGDGVMYATSLGGVGLAGSRPVRLTISDGELTDVDSPTGERLLRTLRDAGPHGPNLAELGVGTNERAELSGNALEEEKILGTVHVAFGASAGLGGTVRVPVHLDCVVMSPTLDVAGIRVVEAGEFVLDA</sequence>
<organism evidence="2">
    <name type="scientific">uncultured Solirubrobacteraceae bacterium</name>
    <dbReference type="NCBI Taxonomy" id="1162706"/>
    <lineage>
        <taxon>Bacteria</taxon>
        <taxon>Bacillati</taxon>
        <taxon>Actinomycetota</taxon>
        <taxon>Thermoleophilia</taxon>
        <taxon>Solirubrobacterales</taxon>
        <taxon>Solirubrobacteraceae</taxon>
        <taxon>environmental samples</taxon>
    </lineage>
</organism>
<gene>
    <name evidence="2" type="ORF">AVDCRST_MAG69-1770</name>
</gene>
<evidence type="ECO:0000313" key="2">
    <source>
        <dbReference type="EMBL" id="CAA9498983.1"/>
    </source>
</evidence>
<dbReference type="GO" id="GO:0046872">
    <property type="term" value="F:metal ion binding"/>
    <property type="evidence" value="ECO:0007669"/>
    <property type="project" value="UniProtKB-KW"/>
</dbReference>
<dbReference type="InterPro" id="IPR058739">
    <property type="entry name" value="NicX"/>
</dbReference>
<name>A0A6J4SHD1_9ACTN</name>
<dbReference type="PANTHER" id="PTHR34448">
    <property type="entry name" value="AMINOPEPTIDASE"/>
    <property type="match status" value="1"/>
</dbReference>
<proteinExistence type="predicted"/>
<dbReference type="SUPFAM" id="SSF144052">
    <property type="entry name" value="Thermophilic metalloprotease-like"/>
    <property type="match status" value="1"/>
</dbReference>
<dbReference type="AlphaFoldDB" id="A0A6J4SHD1"/>
<keyword evidence="1" id="KW-0479">Metal-binding</keyword>